<evidence type="ECO:0000256" key="1">
    <source>
        <dbReference type="SAM" id="Phobius"/>
    </source>
</evidence>
<feature type="transmembrane region" description="Helical" evidence="1">
    <location>
        <begin position="172"/>
        <end position="196"/>
    </location>
</feature>
<keyword evidence="4" id="KW-1185">Reference proteome</keyword>
<dbReference type="HOGENOM" id="CLU_035509_15_0_1"/>
<proteinExistence type="predicted"/>
<feature type="transmembrane region" description="Helical" evidence="1">
    <location>
        <begin position="257"/>
        <end position="276"/>
    </location>
</feature>
<accession>A0A067SYZ1</accession>
<sequence length="326" mass="37336">MNSAPVERLFTDRALAFLYLATAICTIYDHLTTLDLEVELVWLRKRPRRTAVQLLFFLNRYVGDGMQLTDYLLVFVRHIVTHTNRVWRRRFIAVILGCLNAVVLSSMQAITIYRISGMYNNDRRVTVLLFLALILELAGIAVVQTLASRLRVPIPNPAPGVFPCAGSSSPHWIYTVWIPIFFFELLVLCISLYCAIHHYRSVGANRKLPWLSLSQWHNPECLTYILLRDSITFPFIYLVICITNIFVSVHLPYFAGQMAICVASFSPCIVGSRLVLNLRETYYQPFFYECNVGTSLEEEEVGMDRFTNSLDLNNIPNIPMNNLVPS</sequence>
<organism evidence="3 4">
    <name type="scientific">Galerina marginata (strain CBS 339.88)</name>
    <dbReference type="NCBI Taxonomy" id="685588"/>
    <lineage>
        <taxon>Eukaryota</taxon>
        <taxon>Fungi</taxon>
        <taxon>Dikarya</taxon>
        <taxon>Basidiomycota</taxon>
        <taxon>Agaricomycotina</taxon>
        <taxon>Agaricomycetes</taxon>
        <taxon>Agaricomycetidae</taxon>
        <taxon>Agaricales</taxon>
        <taxon>Agaricineae</taxon>
        <taxon>Strophariaceae</taxon>
        <taxon>Galerina</taxon>
    </lineage>
</organism>
<keyword evidence="1" id="KW-1133">Transmembrane helix</keyword>
<dbReference type="OrthoDB" id="2638860at2759"/>
<feature type="transmembrane region" description="Helical" evidence="1">
    <location>
        <begin position="91"/>
        <end position="113"/>
    </location>
</feature>
<name>A0A067SYZ1_GALM3</name>
<evidence type="ECO:0000313" key="4">
    <source>
        <dbReference type="Proteomes" id="UP000027222"/>
    </source>
</evidence>
<dbReference type="InterPro" id="IPR045340">
    <property type="entry name" value="DUF6533"/>
</dbReference>
<dbReference type="Pfam" id="PF20151">
    <property type="entry name" value="DUF6533"/>
    <property type="match status" value="1"/>
</dbReference>
<evidence type="ECO:0000313" key="3">
    <source>
        <dbReference type="EMBL" id="KDR71943.1"/>
    </source>
</evidence>
<dbReference type="Proteomes" id="UP000027222">
    <property type="component" value="Unassembled WGS sequence"/>
</dbReference>
<feature type="transmembrane region" description="Helical" evidence="1">
    <location>
        <begin position="125"/>
        <end position="147"/>
    </location>
</feature>
<evidence type="ECO:0000259" key="2">
    <source>
        <dbReference type="Pfam" id="PF20151"/>
    </source>
</evidence>
<keyword evidence="1" id="KW-0472">Membrane</keyword>
<reference evidence="4" key="1">
    <citation type="journal article" date="2014" name="Proc. Natl. Acad. Sci. U.S.A.">
        <title>Extensive sampling of basidiomycete genomes demonstrates inadequacy of the white-rot/brown-rot paradigm for wood decay fungi.</title>
        <authorList>
            <person name="Riley R."/>
            <person name="Salamov A.A."/>
            <person name="Brown D.W."/>
            <person name="Nagy L.G."/>
            <person name="Floudas D."/>
            <person name="Held B.W."/>
            <person name="Levasseur A."/>
            <person name="Lombard V."/>
            <person name="Morin E."/>
            <person name="Otillar R."/>
            <person name="Lindquist E.A."/>
            <person name="Sun H."/>
            <person name="LaButti K.M."/>
            <person name="Schmutz J."/>
            <person name="Jabbour D."/>
            <person name="Luo H."/>
            <person name="Baker S.E."/>
            <person name="Pisabarro A.G."/>
            <person name="Walton J.D."/>
            <person name="Blanchette R.A."/>
            <person name="Henrissat B."/>
            <person name="Martin F."/>
            <person name="Cullen D."/>
            <person name="Hibbett D.S."/>
            <person name="Grigoriev I.V."/>
        </authorList>
    </citation>
    <scope>NUCLEOTIDE SEQUENCE [LARGE SCALE GENOMIC DNA]</scope>
    <source>
        <strain evidence="4">CBS 339.88</strain>
    </source>
</reference>
<gene>
    <name evidence="3" type="ORF">GALMADRAFT_229179</name>
</gene>
<feature type="domain" description="DUF6533" evidence="2">
    <location>
        <begin position="18"/>
        <end position="63"/>
    </location>
</feature>
<protein>
    <recommendedName>
        <fullName evidence="2">DUF6533 domain-containing protein</fullName>
    </recommendedName>
</protein>
<dbReference type="AlphaFoldDB" id="A0A067SYZ1"/>
<dbReference type="EMBL" id="KL142390">
    <property type="protein sequence ID" value="KDR71943.1"/>
    <property type="molecule type" value="Genomic_DNA"/>
</dbReference>
<keyword evidence="1" id="KW-0812">Transmembrane</keyword>
<feature type="transmembrane region" description="Helical" evidence="1">
    <location>
        <begin position="231"/>
        <end position="251"/>
    </location>
</feature>